<dbReference type="PANTHER" id="PTHR47926:SF484">
    <property type="entry name" value="PENTATRICOPEPTIDE REPEAT-CONTAINING PROTEIN"/>
    <property type="match status" value="1"/>
</dbReference>
<organism evidence="1 2">
    <name type="scientific">Dovyalis caffra</name>
    <dbReference type="NCBI Taxonomy" id="77055"/>
    <lineage>
        <taxon>Eukaryota</taxon>
        <taxon>Viridiplantae</taxon>
        <taxon>Streptophyta</taxon>
        <taxon>Embryophyta</taxon>
        <taxon>Tracheophyta</taxon>
        <taxon>Spermatophyta</taxon>
        <taxon>Magnoliopsida</taxon>
        <taxon>eudicotyledons</taxon>
        <taxon>Gunneridae</taxon>
        <taxon>Pentapetalae</taxon>
        <taxon>rosids</taxon>
        <taxon>fabids</taxon>
        <taxon>Malpighiales</taxon>
        <taxon>Salicaceae</taxon>
        <taxon>Flacourtieae</taxon>
        <taxon>Dovyalis</taxon>
    </lineage>
</organism>
<dbReference type="AlphaFoldDB" id="A0AAV1S937"/>
<protein>
    <recommendedName>
        <fullName evidence="3">Pentatricopeptide repeat-containing protein</fullName>
    </recommendedName>
</protein>
<comment type="caution">
    <text evidence="1">The sequence shown here is derived from an EMBL/GenBank/DDBJ whole genome shotgun (WGS) entry which is preliminary data.</text>
</comment>
<evidence type="ECO:0000313" key="1">
    <source>
        <dbReference type="EMBL" id="CAK7347936.1"/>
    </source>
</evidence>
<evidence type="ECO:0000313" key="2">
    <source>
        <dbReference type="Proteomes" id="UP001314170"/>
    </source>
</evidence>
<reference evidence="1 2" key="1">
    <citation type="submission" date="2024-01" db="EMBL/GenBank/DDBJ databases">
        <authorList>
            <person name="Waweru B."/>
        </authorList>
    </citation>
    <scope>NUCLEOTIDE SEQUENCE [LARGE SCALE GENOMIC DNA]</scope>
</reference>
<dbReference type="Gene3D" id="1.25.40.10">
    <property type="entry name" value="Tetratricopeptide repeat domain"/>
    <property type="match status" value="1"/>
</dbReference>
<evidence type="ECO:0008006" key="3">
    <source>
        <dbReference type="Google" id="ProtNLM"/>
    </source>
</evidence>
<dbReference type="GO" id="GO:0003723">
    <property type="term" value="F:RNA binding"/>
    <property type="evidence" value="ECO:0007669"/>
    <property type="project" value="InterPro"/>
</dbReference>
<dbReference type="Proteomes" id="UP001314170">
    <property type="component" value="Unassembled WGS sequence"/>
</dbReference>
<accession>A0AAV1S937</accession>
<keyword evidence="2" id="KW-1185">Reference proteome</keyword>
<dbReference type="InterPro" id="IPR046960">
    <property type="entry name" value="PPR_At4g14850-like_plant"/>
</dbReference>
<dbReference type="EMBL" id="CAWUPB010001173">
    <property type="protein sequence ID" value="CAK7347936.1"/>
    <property type="molecule type" value="Genomic_DNA"/>
</dbReference>
<sequence>MGGRALVGWSVREGAHARSEPGKEFVARKRKACAEGSCGVLMLGRERVGAAIATVVCGMERGARAMVGGDMSGGLASTSYGKGESACLVWLFYEKALDAFGKMQNEGYKVDEVTIVRVLSSCARSSLLHVGKDVHKMIYAKEIKLNKFVMNALVDMYAKCGDLSDERLIFE</sequence>
<gene>
    <name evidence="1" type="ORF">DCAF_LOCUS20627</name>
</gene>
<dbReference type="GO" id="GO:0009451">
    <property type="term" value="P:RNA modification"/>
    <property type="evidence" value="ECO:0007669"/>
    <property type="project" value="InterPro"/>
</dbReference>
<proteinExistence type="predicted"/>
<dbReference type="PANTHER" id="PTHR47926">
    <property type="entry name" value="PENTATRICOPEPTIDE REPEAT-CONTAINING PROTEIN"/>
    <property type="match status" value="1"/>
</dbReference>
<dbReference type="InterPro" id="IPR011990">
    <property type="entry name" value="TPR-like_helical_dom_sf"/>
</dbReference>
<name>A0AAV1S937_9ROSI</name>